<proteinExistence type="inferred from homology"/>
<keyword evidence="3" id="KW-0238">DNA-binding</keyword>
<dbReference type="PANTHER" id="PTHR30346:SF17">
    <property type="entry name" value="LYSR FAMILY TRANSCRIPTIONAL REGULATOR"/>
    <property type="match status" value="1"/>
</dbReference>
<sequence>MTVELRHLRAFLAIAEEGGITRAAARLGTGQPVVSRTLRRLEDHMGVLLVDRSTHHLELTPAGRAFLDRARAAVAAADAALDPAGLVVRPLRLGHSWAALGDETAVLLRRWDEEHPDVPLELLRIDDRCAGLARGRVDVAPLRAPAADCAARTELLRTEARVAAVPADSPLAAPGRGPLTLADLAHLPLAVNPVSGVTTPALWPQAHRPRRTVEVANTDDWLAAIAAGRAVGVTTTATAQAHRHHSVAYVPLTGAPAVPLVLAWRDPPGHPAVRALLTLAHQVAGEPAREPQGPGTR</sequence>
<comment type="caution">
    <text evidence="6">The sequence shown here is derived from an EMBL/GenBank/DDBJ whole genome shotgun (WGS) entry which is preliminary data.</text>
</comment>
<evidence type="ECO:0000256" key="1">
    <source>
        <dbReference type="ARBA" id="ARBA00009437"/>
    </source>
</evidence>
<reference evidence="6 7" key="1">
    <citation type="journal article" date="2019" name="Int. J. Syst. Evol. Microbiol.">
        <title>The Global Catalogue of Microorganisms (GCM) 10K type strain sequencing project: providing services to taxonomists for standard genome sequencing and annotation.</title>
        <authorList>
            <consortium name="The Broad Institute Genomics Platform"/>
            <consortium name="The Broad Institute Genome Sequencing Center for Infectious Disease"/>
            <person name="Wu L."/>
            <person name="Ma J."/>
        </authorList>
    </citation>
    <scope>NUCLEOTIDE SEQUENCE [LARGE SCALE GENOMIC DNA]</scope>
    <source>
        <strain evidence="6 7">JCM 15481</strain>
    </source>
</reference>
<evidence type="ECO:0000256" key="3">
    <source>
        <dbReference type="ARBA" id="ARBA00023125"/>
    </source>
</evidence>
<keyword evidence="4" id="KW-0804">Transcription</keyword>
<keyword evidence="7" id="KW-1185">Reference proteome</keyword>
<evidence type="ECO:0000313" key="6">
    <source>
        <dbReference type="EMBL" id="GAA2119097.1"/>
    </source>
</evidence>
<dbReference type="Gene3D" id="1.10.10.10">
    <property type="entry name" value="Winged helix-like DNA-binding domain superfamily/Winged helix DNA-binding domain"/>
    <property type="match status" value="1"/>
</dbReference>
<dbReference type="InterPro" id="IPR005119">
    <property type="entry name" value="LysR_subst-bd"/>
</dbReference>
<dbReference type="SUPFAM" id="SSF46785">
    <property type="entry name" value="Winged helix' DNA-binding domain"/>
    <property type="match status" value="1"/>
</dbReference>
<dbReference type="EMBL" id="BAAAPF010000044">
    <property type="protein sequence ID" value="GAA2119097.1"/>
    <property type="molecule type" value="Genomic_DNA"/>
</dbReference>
<feature type="domain" description="HTH lysR-type" evidence="5">
    <location>
        <begin position="3"/>
        <end position="60"/>
    </location>
</feature>
<dbReference type="Gene3D" id="3.40.190.10">
    <property type="entry name" value="Periplasmic binding protein-like II"/>
    <property type="match status" value="2"/>
</dbReference>
<dbReference type="PROSITE" id="PS50931">
    <property type="entry name" value="HTH_LYSR"/>
    <property type="match status" value="1"/>
</dbReference>
<dbReference type="Proteomes" id="UP001500443">
    <property type="component" value="Unassembled WGS sequence"/>
</dbReference>
<evidence type="ECO:0000259" key="5">
    <source>
        <dbReference type="PROSITE" id="PS50931"/>
    </source>
</evidence>
<evidence type="ECO:0000256" key="2">
    <source>
        <dbReference type="ARBA" id="ARBA00023015"/>
    </source>
</evidence>
<dbReference type="RefSeq" id="WP_344289534.1">
    <property type="nucleotide sequence ID" value="NZ_BAAAPF010000044.1"/>
</dbReference>
<protein>
    <submittedName>
        <fullName evidence="6">LysR family transcriptional regulator</fullName>
    </submittedName>
</protein>
<dbReference type="SUPFAM" id="SSF53850">
    <property type="entry name" value="Periplasmic binding protein-like II"/>
    <property type="match status" value="1"/>
</dbReference>
<comment type="similarity">
    <text evidence="1">Belongs to the LysR transcriptional regulatory family.</text>
</comment>
<name>A0ABN2Y0I6_9ACTN</name>
<organism evidence="6 7">
    <name type="scientific">Streptomyces synnematoformans</name>
    <dbReference type="NCBI Taxonomy" id="415721"/>
    <lineage>
        <taxon>Bacteria</taxon>
        <taxon>Bacillati</taxon>
        <taxon>Actinomycetota</taxon>
        <taxon>Actinomycetes</taxon>
        <taxon>Kitasatosporales</taxon>
        <taxon>Streptomycetaceae</taxon>
        <taxon>Streptomyces</taxon>
    </lineage>
</organism>
<evidence type="ECO:0000313" key="7">
    <source>
        <dbReference type="Proteomes" id="UP001500443"/>
    </source>
</evidence>
<dbReference type="Pfam" id="PF03466">
    <property type="entry name" value="LysR_substrate"/>
    <property type="match status" value="1"/>
</dbReference>
<dbReference type="PRINTS" id="PR00039">
    <property type="entry name" value="HTHLYSR"/>
</dbReference>
<dbReference type="Pfam" id="PF00126">
    <property type="entry name" value="HTH_1"/>
    <property type="match status" value="1"/>
</dbReference>
<dbReference type="InterPro" id="IPR036390">
    <property type="entry name" value="WH_DNA-bd_sf"/>
</dbReference>
<dbReference type="InterPro" id="IPR000847">
    <property type="entry name" value="LysR_HTH_N"/>
</dbReference>
<evidence type="ECO:0000256" key="4">
    <source>
        <dbReference type="ARBA" id="ARBA00023163"/>
    </source>
</evidence>
<accession>A0ABN2Y0I6</accession>
<dbReference type="InterPro" id="IPR036388">
    <property type="entry name" value="WH-like_DNA-bd_sf"/>
</dbReference>
<dbReference type="PANTHER" id="PTHR30346">
    <property type="entry name" value="TRANSCRIPTIONAL DUAL REGULATOR HCAR-RELATED"/>
    <property type="match status" value="1"/>
</dbReference>
<keyword evidence="2" id="KW-0805">Transcription regulation</keyword>
<gene>
    <name evidence="6" type="ORF">GCM10009802_21050</name>
</gene>